<organism evidence="2 3">
    <name type="scientific">Halorarum halophilum</name>
    <dbReference type="NCBI Taxonomy" id="2743090"/>
    <lineage>
        <taxon>Archaea</taxon>
        <taxon>Methanobacteriati</taxon>
        <taxon>Methanobacteriota</taxon>
        <taxon>Stenosarchaea group</taxon>
        <taxon>Halobacteria</taxon>
        <taxon>Halobacteriales</taxon>
        <taxon>Haloferacaceae</taxon>
        <taxon>Halorarum</taxon>
    </lineage>
</organism>
<evidence type="ECO:0000313" key="2">
    <source>
        <dbReference type="EMBL" id="QLG28527.1"/>
    </source>
</evidence>
<keyword evidence="1" id="KW-0812">Transmembrane</keyword>
<keyword evidence="3" id="KW-1185">Reference proteome</keyword>
<dbReference type="EMBL" id="CP058529">
    <property type="protein sequence ID" value="QLG28527.1"/>
    <property type="molecule type" value="Genomic_DNA"/>
</dbReference>
<sequence length="231" mass="22868">MNRRAPELALLAGLVLALSIGGFALWATGDLTPSLLTGAALLYPFACYAVVHDDDPTTVLPAHAVGLLGALAGALLVLDALVAGPSSATNPVAALLRGLFLGSLVALPPAAYAVAYGDSEPRVPPRRAFAAALALGLLLVVAGTLAGTAFGAAAGGLLALAGGLYAREWGYRPGHDARLAGVGGGVLVGTALVVLGLARDEAILPSVLAAVGVVLAPGIYYALTVESASFE</sequence>
<feature type="transmembrane region" description="Helical" evidence="1">
    <location>
        <begin position="34"/>
        <end position="51"/>
    </location>
</feature>
<dbReference type="GeneID" id="56029895"/>
<dbReference type="AlphaFoldDB" id="A0A7D5GM63"/>
<protein>
    <submittedName>
        <fullName evidence="2">Uncharacterized protein</fullName>
    </submittedName>
</protein>
<feature type="transmembrane region" description="Helical" evidence="1">
    <location>
        <begin position="179"/>
        <end position="198"/>
    </location>
</feature>
<gene>
    <name evidence="2" type="ORF">HUG10_13640</name>
</gene>
<name>A0A7D5GM63_9EURY</name>
<evidence type="ECO:0000256" key="1">
    <source>
        <dbReference type="SAM" id="Phobius"/>
    </source>
</evidence>
<evidence type="ECO:0000313" key="3">
    <source>
        <dbReference type="Proteomes" id="UP000509750"/>
    </source>
</evidence>
<dbReference type="Proteomes" id="UP000509750">
    <property type="component" value="Chromosome"/>
</dbReference>
<keyword evidence="1" id="KW-1133">Transmembrane helix</keyword>
<feature type="transmembrane region" description="Helical" evidence="1">
    <location>
        <begin position="203"/>
        <end position="223"/>
    </location>
</feature>
<dbReference type="OrthoDB" id="343232at2157"/>
<feature type="transmembrane region" description="Helical" evidence="1">
    <location>
        <begin position="63"/>
        <end position="83"/>
    </location>
</feature>
<feature type="transmembrane region" description="Helical" evidence="1">
    <location>
        <begin position="128"/>
        <end position="159"/>
    </location>
</feature>
<feature type="transmembrane region" description="Helical" evidence="1">
    <location>
        <begin position="95"/>
        <end position="116"/>
    </location>
</feature>
<accession>A0A7D5GM63</accession>
<dbReference type="KEGG" id="halg:HUG10_13640"/>
<keyword evidence="1" id="KW-0472">Membrane</keyword>
<dbReference type="RefSeq" id="WP_179170101.1">
    <property type="nucleotide sequence ID" value="NZ_CP058529.1"/>
</dbReference>
<reference evidence="2 3" key="1">
    <citation type="submission" date="2020-07" db="EMBL/GenBank/DDBJ databases">
        <title>Gai3-2, isolated from salt lake.</title>
        <authorList>
            <person name="Cui H."/>
            <person name="Shi X."/>
        </authorList>
    </citation>
    <scope>NUCLEOTIDE SEQUENCE [LARGE SCALE GENOMIC DNA]</scope>
    <source>
        <strain evidence="2 3">Gai3-2</strain>
    </source>
</reference>
<proteinExistence type="predicted"/>